<dbReference type="AlphaFoldDB" id="A0A371GIF1"/>
<sequence>MAKDSVHNKEMRGKAQGSSSRSKVLVTKNRRRSQKKGREKSKNTRMWSVTTVIEHGIYKSIVSCKKKENKGKKGKSKEKDYDFGDDHVTTAIGDGLVILRDFELVNLVSDKSMWIINSDATLYVTPRKEFFTSYTLGDFRVLKMDNDGVSKVIGVGDVCLQTNIGVQLWLRGVKHAPDVHFNLISMHMLDDGAYDNHFGYGKWKFAARGAKISKMYWTKALVAKDSVNVMDMEASLAELFSQKGYASKIKEHKVEKCSHCMASKQIIVSFKKHPPSRKSELLELVHFDVCDPLKLWVYTLKKKGQVLEKFKQFQALVERQSSKKVKCIHSDNGGEYYGPFDGEALYIVVHVINLNPVVALNTKVRDKIWFGKDVKYDHLGVFGCKAFVHVPKDERSKLDMKTRQYIFIGYGQDEYGYRLYDPIEKKLVRIRDVQFMEDQTIEDIDNVKKTTPEKDNSLSKIDPVRIPIHNLDTVENNVQNGEQHDYVDVFYFPLDDDAEEEQEMSQDENPSAAPKPPLVQLKKFDK</sequence>
<evidence type="ECO:0000259" key="3">
    <source>
        <dbReference type="Pfam" id="PF22936"/>
    </source>
</evidence>
<evidence type="ECO:0000259" key="4">
    <source>
        <dbReference type="Pfam" id="PF25597"/>
    </source>
</evidence>
<dbReference type="Pfam" id="PF22936">
    <property type="entry name" value="Pol_BBD"/>
    <property type="match status" value="1"/>
</dbReference>
<dbReference type="PANTHER" id="PTHR42648:SF28">
    <property type="entry name" value="TRANSPOSON-ENCODED PROTEIN WITH RIBONUCLEASE H-LIKE AND RETROVIRUS ZINC FINGER-LIKE DOMAINS"/>
    <property type="match status" value="1"/>
</dbReference>
<dbReference type="InterPro" id="IPR054722">
    <property type="entry name" value="PolX-like_BBD"/>
</dbReference>
<keyword evidence="1" id="KW-0645">Protease</keyword>
<gene>
    <name evidence="5" type="ORF">CR513_28077</name>
</gene>
<dbReference type="GO" id="GO:0008233">
    <property type="term" value="F:peptidase activity"/>
    <property type="evidence" value="ECO:0007669"/>
    <property type="project" value="UniProtKB-KW"/>
</dbReference>
<keyword evidence="6" id="KW-1185">Reference proteome</keyword>
<dbReference type="GO" id="GO:0006508">
    <property type="term" value="P:proteolysis"/>
    <property type="evidence" value="ECO:0007669"/>
    <property type="project" value="UniProtKB-KW"/>
</dbReference>
<evidence type="ECO:0000256" key="2">
    <source>
        <dbReference type="SAM" id="MobiDB-lite"/>
    </source>
</evidence>
<feature type="compositionally biased region" description="Acidic residues" evidence="2">
    <location>
        <begin position="497"/>
        <end position="506"/>
    </location>
</feature>
<feature type="domain" description="Retroviral polymerase SH3-like" evidence="4">
    <location>
        <begin position="384"/>
        <end position="445"/>
    </location>
</feature>
<feature type="compositionally biased region" description="Basic and acidic residues" evidence="2">
    <location>
        <begin position="1"/>
        <end position="13"/>
    </location>
</feature>
<name>A0A371GIF1_MUCPR</name>
<protein>
    <recommendedName>
        <fullName evidence="7">Integrase catalytic domain-containing protein</fullName>
    </recommendedName>
</protein>
<feature type="non-terminal residue" evidence="5">
    <location>
        <position position="1"/>
    </location>
</feature>
<dbReference type="Proteomes" id="UP000257109">
    <property type="component" value="Unassembled WGS sequence"/>
</dbReference>
<proteinExistence type="predicted"/>
<evidence type="ECO:0000313" key="6">
    <source>
        <dbReference type="Proteomes" id="UP000257109"/>
    </source>
</evidence>
<reference evidence="5" key="1">
    <citation type="submission" date="2018-05" db="EMBL/GenBank/DDBJ databases">
        <title>Draft genome of Mucuna pruriens seed.</title>
        <authorList>
            <person name="Nnadi N.E."/>
            <person name="Vos R."/>
            <person name="Hasami M.H."/>
            <person name="Devisetty U.K."/>
            <person name="Aguiy J.C."/>
        </authorList>
    </citation>
    <scope>NUCLEOTIDE SEQUENCE [LARGE SCALE GENOMIC DNA]</scope>
    <source>
        <strain evidence="5">JCA_2017</strain>
    </source>
</reference>
<evidence type="ECO:0008006" key="7">
    <source>
        <dbReference type="Google" id="ProtNLM"/>
    </source>
</evidence>
<organism evidence="5 6">
    <name type="scientific">Mucuna pruriens</name>
    <name type="common">Velvet bean</name>
    <name type="synonym">Dolichos pruriens</name>
    <dbReference type="NCBI Taxonomy" id="157652"/>
    <lineage>
        <taxon>Eukaryota</taxon>
        <taxon>Viridiplantae</taxon>
        <taxon>Streptophyta</taxon>
        <taxon>Embryophyta</taxon>
        <taxon>Tracheophyta</taxon>
        <taxon>Spermatophyta</taxon>
        <taxon>Magnoliopsida</taxon>
        <taxon>eudicotyledons</taxon>
        <taxon>Gunneridae</taxon>
        <taxon>Pentapetalae</taxon>
        <taxon>rosids</taxon>
        <taxon>fabids</taxon>
        <taxon>Fabales</taxon>
        <taxon>Fabaceae</taxon>
        <taxon>Papilionoideae</taxon>
        <taxon>50 kb inversion clade</taxon>
        <taxon>NPAAA clade</taxon>
        <taxon>indigoferoid/millettioid clade</taxon>
        <taxon>Phaseoleae</taxon>
        <taxon>Mucuna</taxon>
    </lineage>
</organism>
<dbReference type="InterPro" id="IPR057670">
    <property type="entry name" value="SH3_retrovirus"/>
</dbReference>
<feature type="domain" description="Retrovirus-related Pol polyprotein from transposon TNT 1-94-like beta-barrel" evidence="3">
    <location>
        <begin position="114"/>
        <end position="192"/>
    </location>
</feature>
<feature type="region of interest" description="Disordered" evidence="2">
    <location>
        <begin position="497"/>
        <end position="526"/>
    </location>
</feature>
<evidence type="ECO:0000256" key="1">
    <source>
        <dbReference type="ARBA" id="ARBA00022670"/>
    </source>
</evidence>
<dbReference type="Pfam" id="PF25597">
    <property type="entry name" value="SH3_retrovirus"/>
    <property type="match status" value="1"/>
</dbReference>
<feature type="compositionally biased region" description="Basic residues" evidence="2">
    <location>
        <begin position="28"/>
        <end position="39"/>
    </location>
</feature>
<evidence type="ECO:0000313" key="5">
    <source>
        <dbReference type="EMBL" id="RDX90093.1"/>
    </source>
</evidence>
<keyword evidence="1" id="KW-0378">Hydrolase</keyword>
<comment type="caution">
    <text evidence="5">The sequence shown here is derived from an EMBL/GenBank/DDBJ whole genome shotgun (WGS) entry which is preliminary data.</text>
</comment>
<feature type="region of interest" description="Disordered" evidence="2">
    <location>
        <begin position="1"/>
        <end position="45"/>
    </location>
</feature>
<dbReference type="PANTHER" id="PTHR42648">
    <property type="entry name" value="TRANSPOSASE, PUTATIVE-RELATED"/>
    <property type="match status" value="1"/>
</dbReference>
<dbReference type="STRING" id="157652.A0A371GIF1"/>
<dbReference type="OrthoDB" id="418757at2759"/>
<accession>A0A371GIF1</accession>
<dbReference type="EMBL" id="QJKJ01005494">
    <property type="protein sequence ID" value="RDX90093.1"/>
    <property type="molecule type" value="Genomic_DNA"/>
</dbReference>
<dbReference type="InterPro" id="IPR039537">
    <property type="entry name" value="Retrotran_Ty1/copia-like"/>
</dbReference>